<sequence length="300" mass="34059">MVAGFRRSLSFPNHSSKPHKNLHVRSTSLPCRSHPLISQLQDEINELKNWHSDPDNGTSAWLCDGLNRLKIVHEGFDDLLQLPQPRESLCRHSEWTEKLLEDFLGFVDVYGVFQSLVLTLKQEHLAAQVALRRKDHSKVALYVKAIKKIAKATSKLMTTVRSYVGGRFFISESVSLTDVDAELAEVLGNVNEVTVLVSSTLFNVISLWFASQKPSLIGLRFLKRRGKKVQKEEGIGEFQQVGLMESLWGGLRKKGEKEVKMVLKRMHELEDCICEIENGSERVFRSLIHSRVSLLNVLTQ</sequence>
<name>A0ABC8UHA9_9AQUA</name>
<evidence type="ECO:0000256" key="1">
    <source>
        <dbReference type="SAM" id="MobiDB-lite"/>
    </source>
</evidence>
<dbReference type="Pfam" id="PF03087">
    <property type="entry name" value="BPS1"/>
    <property type="match status" value="1"/>
</dbReference>
<dbReference type="AlphaFoldDB" id="A0ABC8UHA9"/>
<dbReference type="PANTHER" id="PTHR33070:SF49">
    <property type="entry name" value="OS06G0725500 PROTEIN"/>
    <property type="match status" value="1"/>
</dbReference>
<organism evidence="2 3">
    <name type="scientific">Ilex paraguariensis</name>
    <name type="common">yerba mate</name>
    <dbReference type="NCBI Taxonomy" id="185542"/>
    <lineage>
        <taxon>Eukaryota</taxon>
        <taxon>Viridiplantae</taxon>
        <taxon>Streptophyta</taxon>
        <taxon>Embryophyta</taxon>
        <taxon>Tracheophyta</taxon>
        <taxon>Spermatophyta</taxon>
        <taxon>Magnoliopsida</taxon>
        <taxon>eudicotyledons</taxon>
        <taxon>Gunneridae</taxon>
        <taxon>Pentapetalae</taxon>
        <taxon>asterids</taxon>
        <taxon>campanulids</taxon>
        <taxon>Aquifoliales</taxon>
        <taxon>Aquifoliaceae</taxon>
        <taxon>Ilex</taxon>
    </lineage>
</organism>
<dbReference type="EMBL" id="CAUOFW020007724">
    <property type="protein sequence ID" value="CAK9180352.1"/>
    <property type="molecule type" value="Genomic_DNA"/>
</dbReference>
<dbReference type="Proteomes" id="UP001642360">
    <property type="component" value="Unassembled WGS sequence"/>
</dbReference>
<feature type="region of interest" description="Disordered" evidence="1">
    <location>
        <begin position="1"/>
        <end position="23"/>
    </location>
</feature>
<keyword evidence="3" id="KW-1185">Reference proteome</keyword>
<reference evidence="2 3" key="1">
    <citation type="submission" date="2024-02" db="EMBL/GenBank/DDBJ databases">
        <authorList>
            <person name="Vignale AGUSTIN F."/>
            <person name="Sosa J E."/>
            <person name="Modenutti C."/>
        </authorList>
    </citation>
    <scope>NUCLEOTIDE SEQUENCE [LARGE SCALE GENOMIC DNA]</scope>
</reference>
<proteinExistence type="predicted"/>
<comment type="caution">
    <text evidence="2">The sequence shown here is derived from an EMBL/GenBank/DDBJ whole genome shotgun (WGS) entry which is preliminary data.</text>
</comment>
<dbReference type="PANTHER" id="PTHR33070">
    <property type="entry name" value="OS06G0725500 PROTEIN"/>
    <property type="match status" value="1"/>
</dbReference>
<dbReference type="InterPro" id="IPR004320">
    <property type="entry name" value="BPS1_pln"/>
</dbReference>
<evidence type="ECO:0000313" key="2">
    <source>
        <dbReference type="EMBL" id="CAK9180352.1"/>
    </source>
</evidence>
<gene>
    <name evidence="2" type="ORF">ILEXP_LOCUS50345</name>
</gene>
<accession>A0ABC8UHA9</accession>
<protein>
    <submittedName>
        <fullName evidence="2">Uncharacterized protein</fullName>
    </submittedName>
</protein>
<evidence type="ECO:0000313" key="3">
    <source>
        <dbReference type="Proteomes" id="UP001642360"/>
    </source>
</evidence>